<gene>
    <name evidence="3" type="ORF">ET33_33390</name>
</gene>
<dbReference type="PANTHER" id="PTHR33164:SF99">
    <property type="entry name" value="MARR FAMILY REGULATORY PROTEIN"/>
    <property type="match status" value="1"/>
</dbReference>
<evidence type="ECO:0000259" key="2">
    <source>
        <dbReference type="PROSITE" id="PS50995"/>
    </source>
</evidence>
<dbReference type="eggNOG" id="COG1846">
    <property type="taxonomic scope" value="Bacteria"/>
</dbReference>
<keyword evidence="4" id="KW-1185">Reference proteome</keyword>
<dbReference type="GO" id="GO:0003677">
    <property type="term" value="F:DNA binding"/>
    <property type="evidence" value="ECO:0007669"/>
    <property type="project" value="UniProtKB-KW"/>
</dbReference>
<comment type="caution">
    <text evidence="3">The sequence shown here is derived from an EMBL/GenBank/DDBJ whole genome shotgun (WGS) entry which is preliminary data.</text>
</comment>
<dbReference type="InterPro" id="IPR039422">
    <property type="entry name" value="MarR/SlyA-like"/>
</dbReference>
<dbReference type="Proteomes" id="UP000028123">
    <property type="component" value="Unassembled WGS sequence"/>
</dbReference>
<dbReference type="PROSITE" id="PS50995">
    <property type="entry name" value="HTH_MARR_2"/>
    <property type="match status" value="1"/>
</dbReference>
<keyword evidence="1" id="KW-0238">DNA-binding</keyword>
<proteinExistence type="predicted"/>
<dbReference type="SUPFAM" id="SSF46785">
    <property type="entry name" value="Winged helix' DNA-binding domain"/>
    <property type="match status" value="1"/>
</dbReference>
<dbReference type="InterPro" id="IPR036390">
    <property type="entry name" value="WH_DNA-bd_sf"/>
</dbReference>
<feature type="domain" description="HTH marR-type" evidence="2">
    <location>
        <begin position="1"/>
        <end position="144"/>
    </location>
</feature>
<dbReference type="GO" id="GO:0006950">
    <property type="term" value="P:response to stress"/>
    <property type="evidence" value="ECO:0007669"/>
    <property type="project" value="TreeGrafter"/>
</dbReference>
<dbReference type="AlphaFoldDB" id="A0A081P7Q3"/>
<evidence type="ECO:0000256" key="1">
    <source>
        <dbReference type="ARBA" id="ARBA00023125"/>
    </source>
</evidence>
<dbReference type="PANTHER" id="PTHR33164">
    <property type="entry name" value="TRANSCRIPTIONAL REGULATOR, MARR FAMILY"/>
    <property type="match status" value="1"/>
</dbReference>
<dbReference type="EMBL" id="JNVM01000006">
    <property type="protein sequence ID" value="KEQ26726.1"/>
    <property type="molecule type" value="Genomic_DNA"/>
</dbReference>
<dbReference type="InterPro" id="IPR000835">
    <property type="entry name" value="HTH_MarR-typ"/>
</dbReference>
<dbReference type="Gene3D" id="1.10.10.10">
    <property type="entry name" value="Winged helix-like DNA-binding domain superfamily/Winged helix DNA-binding domain"/>
    <property type="match status" value="1"/>
</dbReference>
<dbReference type="RefSeq" id="WP_036679736.1">
    <property type="nucleotide sequence ID" value="NZ_FYEP01000001.1"/>
</dbReference>
<sequence>MHRLEEDQLSVWRAFVNAHAAVIKRIEADLSDQRREPLTTYDVLVALYQSPDKKLRMSDLANKVVLTRSGLTRVIERLEREGLVERERTEEDRRGAFAVLTREGKREFLRTWPVYAEGIYNYFVSVLDEEERKAVEKALTKVSEALKKGEG</sequence>
<dbReference type="PRINTS" id="PR00598">
    <property type="entry name" value="HTHMARR"/>
</dbReference>
<reference evidence="3 4" key="1">
    <citation type="submission" date="2014-06" db="EMBL/GenBank/DDBJ databases">
        <title>Draft genome sequence of Paenibacillus sp. MSt1.</title>
        <authorList>
            <person name="Aw Y.K."/>
            <person name="Ong K.S."/>
            <person name="Gan H.M."/>
            <person name="Lee S.M."/>
        </authorList>
    </citation>
    <scope>NUCLEOTIDE SEQUENCE [LARGE SCALE GENOMIC DNA]</scope>
    <source>
        <strain evidence="3 4">MSt1</strain>
    </source>
</reference>
<dbReference type="GO" id="GO:0003700">
    <property type="term" value="F:DNA-binding transcription factor activity"/>
    <property type="evidence" value="ECO:0007669"/>
    <property type="project" value="InterPro"/>
</dbReference>
<dbReference type="OrthoDB" id="5195026at2"/>
<organism evidence="3 4">
    <name type="scientific">Paenibacillus tyrfis</name>
    <dbReference type="NCBI Taxonomy" id="1501230"/>
    <lineage>
        <taxon>Bacteria</taxon>
        <taxon>Bacillati</taxon>
        <taxon>Bacillota</taxon>
        <taxon>Bacilli</taxon>
        <taxon>Bacillales</taxon>
        <taxon>Paenibacillaceae</taxon>
        <taxon>Paenibacillus</taxon>
    </lineage>
</organism>
<dbReference type="SMART" id="SM00347">
    <property type="entry name" value="HTH_MARR"/>
    <property type="match status" value="1"/>
</dbReference>
<dbReference type="Pfam" id="PF01047">
    <property type="entry name" value="MarR"/>
    <property type="match status" value="1"/>
</dbReference>
<accession>A0A081P7Q3</accession>
<dbReference type="InterPro" id="IPR036388">
    <property type="entry name" value="WH-like_DNA-bd_sf"/>
</dbReference>
<evidence type="ECO:0000313" key="4">
    <source>
        <dbReference type="Proteomes" id="UP000028123"/>
    </source>
</evidence>
<name>A0A081P7Q3_9BACL</name>
<protein>
    <recommendedName>
        <fullName evidence="2">HTH marR-type domain-containing protein</fullName>
    </recommendedName>
</protein>
<evidence type="ECO:0000313" key="3">
    <source>
        <dbReference type="EMBL" id="KEQ26726.1"/>
    </source>
</evidence>